<organism evidence="2 3">
    <name type="scientific">Mikania micrantha</name>
    <name type="common">bitter vine</name>
    <dbReference type="NCBI Taxonomy" id="192012"/>
    <lineage>
        <taxon>Eukaryota</taxon>
        <taxon>Viridiplantae</taxon>
        <taxon>Streptophyta</taxon>
        <taxon>Embryophyta</taxon>
        <taxon>Tracheophyta</taxon>
        <taxon>Spermatophyta</taxon>
        <taxon>Magnoliopsida</taxon>
        <taxon>eudicotyledons</taxon>
        <taxon>Gunneridae</taxon>
        <taxon>Pentapetalae</taxon>
        <taxon>asterids</taxon>
        <taxon>campanulids</taxon>
        <taxon>Asterales</taxon>
        <taxon>Asteraceae</taxon>
        <taxon>Asteroideae</taxon>
        <taxon>Heliantheae alliance</taxon>
        <taxon>Eupatorieae</taxon>
        <taxon>Mikania</taxon>
    </lineage>
</organism>
<feature type="compositionally biased region" description="Polar residues" evidence="1">
    <location>
        <begin position="49"/>
        <end position="61"/>
    </location>
</feature>
<name>A0A5N6N3P2_9ASTR</name>
<feature type="compositionally biased region" description="Basic residues" evidence="1">
    <location>
        <begin position="63"/>
        <end position="78"/>
    </location>
</feature>
<dbReference type="EMBL" id="SZYD01000013">
    <property type="protein sequence ID" value="KAD4384899.1"/>
    <property type="molecule type" value="Genomic_DNA"/>
</dbReference>
<sequence>MRSSRIGEITSAFMALSILKDEVIRVEARQTPPPTVLAAPAAPISSASTTHNPPTDQSFSNRGRGRGRHQHFRGRGGRGRGSAPPSLKFTYSRRPRPQTPSAPDPPPCQTQPVPSSNTHPMTTRSKSNNSSTTALHISSISPLPSSYAKALADPHWSHAMQAEFAALQDNATWELVPRPTNQPVIRCM</sequence>
<feature type="compositionally biased region" description="Low complexity" evidence="1">
    <location>
        <begin position="110"/>
        <end position="136"/>
    </location>
</feature>
<feature type="region of interest" description="Disordered" evidence="1">
    <location>
        <begin position="34"/>
        <end position="136"/>
    </location>
</feature>
<proteinExistence type="predicted"/>
<dbReference type="Proteomes" id="UP000326396">
    <property type="component" value="Linkage Group LG3"/>
</dbReference>
<dbReference type="OrthoDB" id="8048545at2759"/>
<evidence type="ECO:0000256" key="1">
    <source>
        <dbReference type="SAM" id="MobiDB-lite"/>
    </source>
</evidence>
<evidence type="ECO:0000313" key="2">
    <source>
        <dbReference type="EMBL" id="KAD4384899.1"/>
    </source>
</evidence>
<feature type="compositionally biased region" description="Low complexity" evidence="1">
    <location>
        <begin position="36"/>
        <end position="48"/>
    </location>
</feature>
<feature type="compositionally biased region" description="Pro residues" evidence="1">
    <location>
        <begin position="97"/>
        <end position="109"/>
    </location>
</feature>
<gene>
    <name evidence="2" type="ORF">E3N88_25067</name>
</gene>
<reference evidence="2 3" key="1">
    <citation type="submission" date="2019-05" db="EMBL/GenBank/DDBJ databases">
        <title>Mikania micrantha, genome provides insights into the molecular mechanism of rapid growth.</title>
        <authorList>
            <person name="Liu B."/>
        </authorList>
    </citation>
    <scope>NUCLEOTIDE SEQUENCE [LARGE SCALE GENOMIC DNA]</scope>
    <source>
        <strain evidence="2">NLD-2019</strain>
        <tissue evidence="2">Leaf</tissue>
    </source>
</reference>
<comment type="caution">
    <text evidence="2">The sequence shown here is derived from an EMBL/GenBank/DDBJ whole genome shotgun (WGS) entry which is preliminary data.</text>
</comment>
<keyword evidence="3" id="KW-1185">Reference proteome</keyword>
<protein>
    <recommendedName>
        <fullName evidence="4">Reverse transcriptase Ty1/copia-type domain-containing protein</fullName>
    </recommendedName>
</protein>
<evidence type="ECO:0008006" key="4">
    <source>
        <dbReference type="Google" id="ProtNLM"/>
    </source>
</evidence>
<evidence type="ECO:0000313" key="3">
    <source>
        <dbReference type="Proteomes" id="UP000326396"/>
    </source>
</evidence>
<accession>A0A5N6N3P2</accession>
<dbReference type="AlphaFoldDB" id="A0A5N6N3P2"/>